<protein>
    <recommendedName>
        <fullName evidence="1">FAM91 N-terminal domain-containing protein</fullName>
    </recommendedName>
</protein>
<dbReference type="EMBL" id="JBEHCU010012997">
    <property type="protein sequence ID" value="KAL1374843.1"/>
    <property type="molecule type" value="Genomic_DNA"/>
</dbReference>
<organism evidence="2 3">
    <name type="scientific">Culex pipiens pipiens</name>
    <name type="common">Northern house mosquito</name>
    <dbReference type="NCBI Taxonomy" id="38569"/>
    <lineage>
        <taxon>Eukaryota</taxon>
        <taxon>Metazoa</taxon>
        <taxon>Ecdysozoa</taxon>
        <taxon>Arthropoda</taxon>
        <taxon>Hexapoda</taxon>
        <taxon>Insecta</taxon>
        <taxon>Pterygota</taxon>
        <taxon>Neoptera</taxon>
        <taxon>Endopterygota</taxon>
        <taxon>Diptera</taxon>
        <taxon>Nematocera</taxon>
        <taxon>Culicoidea</taxon>
        <taxon>Culicidae</taxon>
        <taxon>Culicinae</taxon>
        <taxon>Culicini</taxon>
        <taxon>Culex</taxon>
        <taxon>Culex</taxon>
    </lineage>
</organism>
<reference evidence="2 3" key="1">
    <citation type="submission" date="2024-05" db="EMBL/GenBank/DDBJ databases">
        <title>Culex pipiens pipiens assembly and annotation.</title>
        <authorList>
            <person name="Alout H."/>
            <person name="Durand T."/>
        </authorList>
    </citation>
    <scope>NUCLEOTIDE SEQUENCE [LARGE SCALE GENOMIC DNA]</scope>
    <source>
        <strain evidence="2">HA-2024</strain>
        <tissue evidence="2">Whole body</tissue>
    </source>
</reference>
<dbReference type="Pfam" id="PF14647">
    <property type="entry name" value="FAM91_N"/>
    <property type="match status" value="1"/>
</dbReference>
<evidence type="ECO:0000313" key="2">
    <source>
        <dbReference type="EMBL" id="KAL1374843.1"/>
    </source>
</evidence>
<dbReference type="InterPro" id="IPR039199">
    <property type="entry name" value="FAM91"/>
</dbReference>
<dbReference type="InterPro" id="IPR028091">
    <property type="entry name" value="FAM91_N_dom"/>
</dbReference>
<proteinExistence type="predicted"/>
<accession>A0ABD1CER6</accession>
<dbReference type="Proteomes" id="UP001562425">
    <property type="component" value="Unassembled WGS sequence"/>
</dbReference>
<evidence type="ECO:0000313" key="3">
    <source>
        <dbReference type="Proteomes" id="UP001562425"/>
    </source>
</evidence>
<feature type="domain" description="FAM91 N-terminal" evidence="1">
    <location>
        <begin position="15"/>
        <end position="105"/>
    </location>
</feature>
<evidence type="ECO:0000259" key="1">
    <source>
        <dbReference type="Pfam" id="PF14647"/>
    </source>
</evidence>
<dbReference type="PANTHER" id="PTHR28441:SF2">
    <property type="entry name" value="PROTEIN FAM91A1"/>
    <property type="match status" value="1"/>
</dbReference>
<dbReference type="PANTHER" id="PTHR28441">
    <property type="entry name" value="PROTEIN FAM91A1"/>
    <property type="match status" value="1"/>
</dbReference>
<dbReference type="AlphaFoldDB" id="A0ABD1CER6"/>
<gene>
    <name evidence="2" type="ORF">pipiens_017860</name>
</gene>
<name>A0ABD1CER6_CULPP</name>
<keyword evidence="3" id="KW-1185">Reference proteome</keyword>
<feature type="non-terminal residue" evidence="2">
    <location>
        <position position="106"/>
    </location>
</feature>
<sequence>MSPQHNIMLDVEQNIRAKVSWKVLPLELKKAIANENEKRYEKMILEYSLKNQLRYRGNLVHTIFGHESSTTSGLLKRRFRALHLFPYHLADIVTKGLRLTPFNYYA</sequence>
<comment type="caution">
    <text evidence="2">The sequence shown here is derived from an EMBL/GenBank/DDBJ whole genome shotgun (WGS) entry which is preliminary data.</text>
</comment>